<organism evidence="8 9">
    <name type="scientific">Myripristis murdjan</name>
    <name type="common">pinecone soldierfish</name>
    <dbReference type="NCBI Taxonomy" id="586833"/>
    <lineage>
        <taxon>Eukaryota</taxon>
        <taxon>Metazoa</taxon>
        <taxon>Chordata</taxon>
        <taxon>Craniata</taxon>
        <taxon>Vertebrata</taxon>
        <taxon>Euteleostomi</taxon>
        <taxon>Actinopterygii</taxon>
        <taxon>Neopterygii</taxon>
        <taxon>Teleostei</taxon>
        <taxon>Neoteleostei</taxon>
        <taxon>Acanthomorphata</taxon>
        <taxon>Holocentriformes</taxon>
        <taxon>Holocentridae</taxon>
        <taxon>Myripristis</taxon>
    </lineage>
</organism>
<dbReference type="InParanoid" id="A0A667ZAU4"/>
<keyword evidence="4 7" id="KW-0812">Transmembrane</keyword>
<evidence type="ECO:0000313" key="8">
    <source>
        <dbReference type="Ensembl" id="ENSMMDP00005035713.1"/>
    </source>
</evidence>
<keyword evidence="5 7" id="KW-0406">Ion transport</keyword>
<comment type="similarity">
    <text evidence="2 7">Belongs to the FXYD family.</text>
</comment>
<dbReference type="Ensembl" id="ENSMMDT00005036492.1">
    <property type="protein sequence ID" value="ENSMMDP00005035713.1"/>
    <property type="gene ID" value="ENSMMDG00005016759.1"/>
</dbReference>
<reference evidence="8" key="1">
    <citation type="submission" date="2019-06" db="EMBL/GenBank/DDBJ databases">
        <authorList>
            <consortium name="Wellcome Sanger Institute Data Sharing"/>
        </authorList>
    </citation>
    <scope>NUCLEOTIDE SEQUENCE [LARGE SCALE GENOMIC DNA]</scope>
</reference>
<keyword evidence="9" id="KW-1185">Reference proteome</keyword>
<feature type="transmembrane region" description="Helical" evidence="7">
    <location>
        <begin position="109"/>
        <end position="128"/>
    </location>
</feature>
<dbReference type="Gene3D" id="1.20.5.780">
    <property type="entry name" value="Single helix bin"/>
    <property type="match status" value="1"/>
</dbReference>
<dbReference type="Proteomes" id="UP000472263">
    <property type="component" value="Chromosome 16"/>
</dbReference>
<keyword evidence="3 7" id="KW-0813">Transport</keyword>
<feature type="transmembrane region" description="Helical" evidence="7">
    <location>
        <begin position="87"/>
        <end position="103"/>
    </location>
</feature>
<dbReference type="GO" id="GO:0006811">
    <property type="term" value="P:monoatomic ion transport"/>
    <property type="evidence" value="ECO:0007669"/>
    <property type="project" value="UniProtKB-KW"/>
</dbReference>
<keyword evidence="6 7" id="KW-0472">Membrane</keyword>
<dbReference type="InterPro" id="IPR000272">
    <property type="entry name" value="Ion-transport_regulator_FXYD"/>
</dbReference>
<evidence type="ECO:0000256" key="5">
    <source>
        <dbReference type="ARBA" id="ARBA00023065"/>
    </source>
</evidence>
<evidence type="ECO:0000256" key="4">
    <source>
        <dbReference type="ARBA" id="ARBA00022692"/>
    </source>
</evidence>
<dbReference type="GO" id="GO:0043269">
    <property type="term" value="P:regulation of monoatomic ion transport"/>
    <property type="evidence" value="ECO:0007669"/>
    <property type="project" value="InterPro"/>
</dbReference>
<dbReference type="CDD" id="cd20323">
    <property type="entry name" value="FXYD_FXYD5"/>
    <property type="match status" value="1"/>
</dbReference>
<dbReference type="AlphaFoldDB" id="A0A667ZAU4"/>
<reference evidence="8" key="2">
    <citation type="submission" date="2025-08" db="UniProtKB">
        <authorList>
            <consortium name="Ensembl"/>
        </authorList>
    </citation>
    <scope>IDENTIFICATION</scope>
</reference>
<evidence type="ECO:0000256" key="1">
    <source>
        <dbReference type="ARBA" id="ARBA00004167"/>
    </source>
</evidence>
<dbReference type="GO" id="GO:0099106">
    <property type="term" value="F:ion channel regulator activity"/>
    <property type="evidence" value="ECO:0007669"/>
    <property type="project" value="InterPro"/>
</dbReference>
<evidence type="ECO:0000256" key="6">
    <source>
        <dbReference type="ARBA" id="ARBA00023136"/>
    </source>
</evidence>
<evidence type="ECO:0000256" key="7">
    <source>
        <dbReference type="RuleBase" id="RU364131"/>
    </source>
</evidence>
<comment type="caution">
    <text evidence="7">Lacks conserved residue(s) required for the propagation of feature annotation.</text>
</comment>
<sequence length="150" mass="17265">MNGLIWQKIRSQYVPEKYIYTSQYVELCYCIMTLGIINTWCYKWKRARKSNKSWKVVFLLSIFSTSTVTSRSSTTTRTTTKRTSTPGIMQPIISIMFNIYVLYPDYDSLRHVGLAMAAVLFIMGIMVISCGKVCRLPKCHVGSTKSYRVV</sequence>
<protein>
    <recommendedName>
        <fullName evidence="7">FXYD domain-containing ion transport regulator</fullName>
    </recommendedName>
</protein>
<evidence type="ECO:0000256" key="2">
    <source>
        <dbReference type="ARBA" id="ARBA00005948"/>
    </source>
</evidence>
<dbReference type="Pfam" id="PF02038">
    <property type="entry name" value="ATP1G1_PLM_MAT8"/>
    <property type="match status" value="1"/>
</dbReference>
<reference evidence="8" key="3">
    <citation type="submission" date="2025-09" db="UniProtKB">
        <authorList>
            <consortium name="Ensembl"/>
        </authorList>
    </citation>
    <scope>IDENTIFICATION</scope>
</reference>
<feature type="transmembrane region" description="Helical" evidence="7">
    <location>
        <begin position="24"/>
        <end position="42"/>
    </location>
</feature>
<accession>A0A667ZAU4</accession>
<proteinExistence type="inferred from homology"/>
<evidence type="ECO:0000313" key="9">
    <source>
        <dbReference type="Proteomes" id="UP000472263"/>
    </source>
</evidence>
<evidence type="ECO:0000256" key="3">
    <source>
        <dbReference type="ARBA" id="ARBA00022448"/>
    </source>
</evidence>
<comment type="subcellular location">
    <subcellularLocation>
        <location evidence="1">Membrane</location>
        <topology evidence="1">Single-pass membrane protein</topology>
    </subcellularLocation>
</comment>
<dbReference type="GeneTree" id="ENSGT00940000180166"/>
<name>A0A667ZAU4_9TELE</name>
<keyword evidence="7" id="KW-1133">Transmembrane helix</keyword>
<dbReference type="GO" id="GO:0016020">
    <property type="term" value="C:membrane"/>
    <property type="evidence" value="ECO:0007669"/>
    <property type="project" value="UniProtKB-SubCell"/>
</dbReference>